<proteinExistence type="predicted"/>
<protein>
    <submittedName>
        <fullName evidence="1">Uncharacterized protein</fullName>
    </submittedName>
</protein>
<reference evidence="2" key="1">
    <citation type="journal article" date="2022" name="Mol. Ecol. Resour.">
        <title>The genomes of chicory, endive, great burdock and yacon provide insights into Asteraceae palaeo-polyploidization history and plant inulin production.</title>
        <authorList>
            <person name="Fan W."/>
            <person name="Wang S."/>
            <person name="Wang H."/>
            <person name="Wang A."/>
            <person name="Jiang F."/>
            <person name="Liu H."/>
            <person name="Zhao H."/>
            <person name="Xu D."/>
            <person name="Zhang Y."/>
        </authorList>
    </citation>
    <scope>NUCLEOTIDE SEQUENCE [LARGE SCALE GENOMIC DNA]</scope>
    <source>
        <strain evidence="2">cv. Niubang</strain>
    </source>
</reference>
<gene>
    <name evidence="1" type="ORF">L6452_15946</name>
</gene>
<evidence type="ECO:0000313" key="1">
    <source>
        <dbReference type="EMBL" id="KAI3736407.1"/>
    </source>
</evidence>
<sequence>MLIDNQRPEHRICRWWLEDAKQIPMFSRRRSTNSCRHSSISSRRRGSIVTLLRYLEDALRQAQKQYASTIA</sequence>
<name>A0ACB9CQR2_ARCLA</name>
<comment type="caution">
    <text evidence="1">The sequence shown here is derived from an EMBL/GenBank/DDBJ whole genome shotgun (WGS) entry which is preliminary data.</text>
</comment>
<keyword evidence="2" id="KW-1185">Reference proteome</keyword>
<dbReference type="Proteomes" id="UP001055879">
    <property type="component" value="Linkage Group LG04"/>
</dbReference>
<reference evidence="1 2" key="2">
    <citation type="journal article" date="2022" name="Mol. Ecol. Resour.">
        <title>The genomes of chicory, endive, great burdock and yacon provide insights into Asteraceae paleo-polyploidization history and plant inulin production.</title>
        <authorList>
            <person name="Fan W."/>
            <person name="Wang S."/>
            <person name="Wang H."/>
            <person name="Wang A."/>
            <person name="Jiang F."/>
            <person name="Liu H."/>
            <person name="Zhao H."/>
            <person name="Xu D."/>
            <person name="Zhang Y."/>
        </authorList>
    </citation>
    <scope>NUCLEOTIDE SEQUENCE [LARGE SCALE GENOMIC DNA]</scope>
    <source>
        <strain evidence="2">cv. Niubang</strain>
    </source>
</reference>
<dbReference type="EMBL" id="CM042050">
    <property type="protein sequence ID" value="KAI3736407.1"/>
    <property type="molecule type" value="Genomic_DNA"/>
</dbReference>
<accession>A0ACB9CQR2</accession>
<evidence type="ECO:0000313" key="2">
    <source>
        <dbReference type="Proteomes" id="UP001055879"/>
    </source>
</evidence>
<organism evidence="1 2">
    <name type="scientific">Arctium lappa</name>
    <name type="common">Greater burdock</name>
    <name type="synonym">Lappa major</name>
    <dbReference type="NCBI Taxonomy" id="4217"/>
    <lineage>
        <taxon>Eukaryota</taxon>
        <taxon>Viridiplantae</taxon>
        <taxon>Streptophyta</taxon>
        <taxon>Embryophyta</taxon>
        <taxon>Tracheophyta</taxon>
        <taxon>Spermatophyta</taxon>
        <taxon>Magnoliopsida</taxon>
        <taxon>eudicotyledons</taxon>
        <taxon>Gunneridae</taxon>
        <taxon>Pentapetalae</taxon>
        <taxon>asterids</taxon>
        <taxon>campanulids</taxon>
        <taxon>Asterales</taxon>
        <taxon>Asteraceae</taxon>
        <taxon>Carduoideae</taxon>
        <taxon>Cardueae</taxon>
        <taxon>Arctiinae</taxon>
        <taxon>Arctium</taxon>
    </lineage>
</organism>